<dbReference type="AlphaFoldDB" id="A0A9Q9AHN3"/>
<dbReference type="PANTHER" id="PTHR14614">
    <property type="entry name" value="HEPATOCELLULAR CARCINOMA-ASSOCIATED ANTIGEN"/>
    <property type="match status" value="1"/>
</dbReference>
<keyword evidence="1" id="KW-0808">Transferase</keyword>
<dbReference type="InterPro" id="IPR029063">
    <property type="entry name" value="SAM-dependent_MTases_sf"/>
</dbReference>
<organism evidence="1 2">
    <name type="scientific">Septoria linicola</name>
    <dbReference type="NCBI Taxonomy" id="215465"/>
    <lineage>
        <taxon>Eukaryota</taxon>
        <taxon>Fungi</taxon>
        <taxon>Dikarya</taxon>
        <taxon>Ascomycota</taxon>
        <taxon>Pezizomycotina</taxon>
        <taxon>Dothideomycetes</taxon>
        <taxon>Dothideomycetidae</taxon>
        <taxon>Mycosphaerellales</taxon>
        <taxon>Mycosphaerellaceae</taxon>
        <taxon>Septoria</taxon>
    </lineage>
</organism>
<name>A0A9Q9AHN3_9PEZI</name>
<proteinExistence type="predicted"/>
<evidence type="ECO:0000313" key="2">
    <source>
        <dbReference type="Proteomes" id="UP001056384"/>
    </source>
</evidence>
<dbReference type="GO" id="GO:0032259">
    <property type="term" value="P:methylation"/>
    <property type="evidence" value="ECO:0007669"/>
    <property type="project" value="UniProtKB-KW"/>
</dbReference>
<dbReference type="PANTHER" id="PTHR14614:SF104">
    <property type="entry name" value="N-METHYLTRANSFERASE, PUTATIVE (AFU_ORTHOLOGUE AFUA_1G17750)-RELATED"/>
    <property type="match status" value="1"/>
</dbReference>
<reference evidence="1" key="1">
    <citation type="submission" date="2022-06" db="EMBL/GenBank/DDBJ databases">
        <title>Complete genome sequences of two strains of the flax pathogen Septoria linicola.</title>
        <authorList>
            <person name="Lapalu N."/>
            <person name="Simon A."/>
            <person name="Demenou B."/>
            <person name="Paumier D."/>
            <person name="Guillot M.-P."/>
            <person name="Gout L."/>
            <person name="Valade R."/>
        </authorList>
    </citation>
    <scope>NUCLEOTIDE SEQUENCE</scope>
    <source>
        <strain evidence="1">SE15195</strain>
    </source>
</reference>
<dbReference type="Pfam" id="PF10294">
    <property type="entry name" value="Methyltransf_16"/>
    <property type="match status" value="1"/>
</dbReference>
<dbReference type="SUPFAM" id="SSF53335">
    <property type="entry name" value="S-adenosyl-L-methionine-dependent methyltransferases"/>
    <property type="match status" value="1"/>
</dbReference>
<gene>
    <name evidence="1" type="ORF">Slin15195_G012080</name>
</gene>
<dbReference type="GO" id="GO:0008757">
    <property type="term" value="F:S-adenosylmethionine-dependent methyltransferase activity"/>
    <property type="evidence" value="ECO:0007669"/>
    <property type="project" value="UniProtKB-ARBA"/>
</dbReference>
<dbReference type="GO" id="GO:0005737">
    <property type="term" value="C:cytoplasm"/>
    <property type="evidence" value="ECO:0007669"/>
    <property type="project" value="TreeGrafter"/>
</dbReference>
<accession>A0A9Q9AHN3</accession>
<dbReference type="Proteomes" id="UP001056384">
    <property type="component" value="Chromosome 1"/>
</dbReference>
<sequence>MPLTDLVKVIPAEVAEEDELDIFAFAAGLIFPDDLRNMHGDSGSIIVYKSARFGNIELRVADVVEEDARKRFPQYLWNASLKMSELISSPPDSRWDVENQRVLELGAGTGLAGIVAALAGSRESIISDYPSDEVLDNIRNNTTHALPADTATRARVQGYAWGDTDSDFARDNAHSFQRIMAADCFWMPVQHAHLVKSMLHMLSLPPEARVLAIAGFHTGRANLAAFFDEAVAQGLEMEDIYEEDADGVRREWLPERDGGFENHTERKRWLVIAVLKRGQQTATK</sequence>
<dbReference type="EMBL" id="CP099418">
    <property type="protein sequence ID" value="USW47889.1"/>
    <property type="molecule type" value="Genomic_DNA"/>
</dbReference>
<protein>
    <submittedName>
        <fullName evidence="1">Lysine methyltransferase, S-adenosyl-L-methionine-dependent methyltransferase</fullName>
    </submittedName>
</protein>
<dbReference type="InterPro" id="IPR019410">
    <property type="entry name" value="Methyltransf_16"/>
</dbReference>
<evidence type="ECO:0000313" key="1">
    <source>
        <dbReference type="EMBL" id="USW47889.1"/>
    </source>
</evidence>
<keyword evidence="2" id="KW-1185">Reference proteome</keyword>
<dbReference type="Gene3D" id="3.40.50.150">
    <property type="entry name" value="Vaccinia Virus protein VP39"/>
    <property type="match status" value="1"/>
</dbReference>
<keyword evidence="1" id="KW-0489">Methyltransferase</keyword>